<dbReference type="PROSITE" id="PS50994">
    <property type="entry name" value="INTEGRASE"/>
    <property type="match status" value="1"/>
</dbReference>
<evidence type="ECO:0000259" key="3">
    <source>
        <dbReference type="PROSITE" id="PS50994"/>
    </source>
</evidence>
<dbReference type="PANTHER" id="PTHR42648:SF18">
    <property type="entry name" value="RETROTRANSPOSON, UNCLASSIFIED-LIKE PROTEIN"/>
    <property type="match status" value="1"/>
</dbReference>
<keyword evidence="1" id="KW-0378">Hydrolase</keyword>
<dbReference type="Gene3D" id="3.30.420.10">
    <property type="entry name" value="Ribonuclease H-like superfamily/Ribonuclease H"/>
    <property type="match status" value="1"/>
</dbReference>
<feature type="compositionally biased region" description="Pro residues" evidence="2">
    <location>
        <begin position="245"/>
        <end position="254"/>
    </location>
</feature>
<dbReference type="Pfam" id="PF25597">
    <property type="entry name" value="SH3_retrovirus"/>
    <property type="match status" value="1"/>
</dbReference>
<keyword evidence="5" id="KW-1185">Reference proteome</keyword>
<dbReference type="GO" id="GO:0015074">
    <property type="term" value="P:DNA integration"/>
    <property type="evidence" value="ECO:0007669"/>
    <property type="project" value="InterPro"/>
</dbReference>
<reference evidence="4 5" key="1">
    <citation type="submission" date="2019-05" db="EMBL/GenBank/DDBJ databases">
        <title>Mikania micrantha, genome provides insights into the molecular mechanism of rapid growth.</title>
        <authorList>
            <person name="Liu B."/>
        </authorList>
    </citation>
    <scope>NUCLEOTIDE SEQUENCE [LARGE SCALE GENOMIC DNA]</scope>
    <source>
        <strain evidence="4">NLD-2019</strain>
        <tissue evidence="4">Leaf</tissue>
    </source>
</reference>
<dbReference type="InterPro" id="IPR039537">
    <property type="entry name" value="Retrotran_Ty1/copia-like"/>
</dbReference>
<dbReference type="InterPro" id="IPR001584">
    <property type="entry name" value="Integrase_cat-core"/>
</dbReference>
<dbReference type="GO" id="GO:0008233">
    <property type="term" value="F:peptidase activity"/>
    <property type="evidence" value="ECO:0007669"/>
    <property type="project" value="UniProtKB-KW"/>
</dbReference>
<evidence type="ECO:0000256" key="2">
    <source>
        <dbReference type="SAM" id="MobiDB-lite"/>
    </source>
</evidence>
<dbReference type="Pfam" id="PF00665">
    <property type="entry name" value="rve"/>
    <property type="match status" value="1"/>
</dbReference>
<dbReference type="OrthoDB" id="1937605at2759"/>
<dbReference type="InterPro" id="IPR036397">
    <property type="entry name" value="RNaseH_sf"/>
</dbReference>
<name>A0A5N6NVA3_9ASTR</name>
<proteinExistence type="predicted"/>
<evidence type="ECO:0000313" key="5">
    <source>
        <dbReference type="Proteomes" id="UP000326396"/>
    </source>
</evidence>
<dbReference type="EMBL" id="SZYD01000008">
    <property type="protein sequence ID" value="KAD5507611.1"/>
    <property type="molecule type" value="Genomic_DNA"/>
</dbReference>
<gene>
    <name evidence="4" type="ORF">E3N88_15314</name>
</gene>
<keyword evidence="1" id="KW-0645">Protease</keyword>
<sequence length="711" mass="80375">MAINYTSGPLVNDVLFLAGTHRADYVFQRHDEIRDGGLLRIRRADEKLWVYLRKNPITENVLQYIRLAGFSGIIECEYQRLDSALIYALVERWRPETHTFHMPFGEVTITLQDVAVLFGLKFDGNVIGGATMLLQLWAWERIPSMAPRSFQQIDWNKSYGARMISSYPLHEFPISRSKSNQAMVQLPISKCLISCYEGKSLKEEKQVLKVEYGGQSDGSSVLAQLEPKTFSGSKMAERTSSIRPPFNPQSPFPENPRSRAAAAATTSSETLIAISFRSGSIKTSEQRLTNSGQTPATAAAAQQWWFPAVAVMVSDETQNPALRFINLDEGFSHCVKLGNNTRMNVNGKVQVRLMIDGHSFVLSDVYFIPDLKNNLLSIGQLQQKKLTIVIKEDQCKEQGIPSRKRVADSKCYDSQMHICSLGFITTGKVAKGGDGAWPAQIFCRQRSMSHLPSRQANEGSAPKSSSWRAKELLELIHSDICGPITPTSYSGKRYFLSFIDDFSRKAWVYVLAEKSEAFDCFKQFKAKVERKRGKLIKGLRTNRGGEHLSSEFNKYCKDHGIHRQLTTAFTPHKNSVSEPRKMPKVFWAEAVVWAFFVQNRSPTKAIAGMTPQEAWSERKPSVEHFRVWGCLAHVHIPKEKRLKLDDKSNVCVLVGVSHESKGYRLVDPKTMKIVVSKDVLFEEDKFWDWSSTVLRDKETKLVWGVGDPTEV</sequence>
<dbReference type="InterPro" id="IPR019557">
    <property type="entry name" value="AminoTfrase-like_pln_mobile"/>
</dbReference>
<dbReference type="GO" id="GO:0003676">
    <property type="term" value="F:nucleic acid binding"/>
    <property type="evidence" value="ECO:0007669"/>
    <property type="project" value="InterPro"/>
</dbReference>
<protein>
    <recommendedName>
        <fullName evidence="3">Integrase catalytic domain-containing protein</fullName>
    </recommendedName>
</protein>
<dbReference type="Pfam" id="PF22936">
    <property type="entry name" value="Pol_BBD"/>
    <property type="match status" value="1"/>
</dbReference>
<dbReference type="InterPro" id="IPR054722">
    <property type="entry name" value="PolX-like_BBD"/>
</dbReference>
<dbReference type="PANTHER" id="PTHR42648">
    <property type="entry name" value="TRANSPOSASE, PUTATIVE-RELATED"/>
    <property type="match status" value="1"/>
</dbReference>
<feature type="domain" description="Integrase catalytic" evidence="3">
    <location>
        <begin position="458"/>
        <end position="578"/>
    </location>
</feature>
<dbReference type="AlphaFoldDB" id="A0A5N6NVA3"/>
<evidence type="ECO:0000256" key="1">
    <source>
        <dbReference type="ARBA" id="ARBA00022670"/>
    </source>
</evidence>
<accession>A0A5N6NVA3</accession>
<dbReference type="GO" id="GO:0006508">
    <property type="term" value="P:proteolysis"/>
    <property type="evidence" value="ECO:0007669"/>
    <property type="project" value="UniProtKB-KW"/>
</dbReference>
<comment type="caution">
    <text evidence="4">The sequence shown here is derived from an EMBL/GenBank/DDBJ whole genome shotgun (WGS) entry which is preliminary data.</text>
</comment>
<organism evidence="4 5">
    <name type="scientific">Mikania micrantha</name>
    <name type="common">bitter vine</name>
    <dbReference type="NCBI Taxonomy" id="192012"/>
    <lineage>
        <taxon>Eukaryota</taxon>
        <taxon>Viridiplantae</taxon>
        <taxon>Streptophyta</taxon>
        <taxon>Embryophyta</taxon>
        <taxon>Tracheophyta</taxon>
        <taxon>Spermatophyta</taxon>
        <taxon>Magnoliopsida</taxon>
        <taxon>eudicotyledons</taxon>
        <taxon>Gunneridae</taxon>
        <taxon>Pentapetalae</taxon>
        <taxon>asterids</taxon>
        <taxon>campanulids</taxon>
        <taxon>Asterales</taxon>
        <taxon>Asteraceae</taxon>
        <taxon>Asteroideae</taxon>
        <taxon>Heliantheae alliance</taxon>
        <taxon>Eupatorieae</taxon>
        <taxon>Mikania</taxon>
    </lineage>
</organism>
<dbReference type="Proteomes" id="UP000326396">
    <property type="component" value="Linkage Group LG16"/>
</dbReference>
<evidence type="ECO:0000313" key="4">
    <source>
        <dbReference type="EMBL" id="KAD5507611.1"/>
    </source>
</evidence>
<dbReference type="InterPro" id="IPR012337">
    <property type="entry name" value="RNaseH-like_sf"/>
</dbReference>
<feature type="region of interest" description="Disordered" evidence="2">
    <location>
        <begin position="231"/>
        <end position="266"/>
    </location>
</feature>
<dbReference type="InterPro" id="IPR057670">
    <property type="entry name" value="SH3_retrovirus"/>
</dbReference>
<dbReference type="SUPFAM" id="SSF53098">
    <property type="entry name" value="Ribonuclease H-like"/>
    <property type="match status" value="1"/>
</dbReference>
<dbReference type="Pfam" id="PF10536">
    <property type="entry name" value="PMD"/>
    <property type="match status" value="1"/>
</dbReference>